<dbReference type="Pfam" id="PF13567">
    <property type="entry name" value="DUF4131"/>
    <property type="match status" value="1"/>
</dbReference>
<comment type="subcellular location">
    <subcellularLocation>
        <location evidence="1">Cell membrane</location>
        <topology evidence="1">Multi-pass membrane protein</topology>
    </subcellularLocation>
</comment>
<evidence type="ECO:0000256" key="3">
    <source>
        <dbReference type="ARBA" id="ARBA00022692"/>
    </source>
</evidence>
<evidence type="ECO:0000313" key="10">
    <source>
        <dbReference type="EMBL" id="HIZ70567.1"/>
    </source>
</evidence>
<feature type="transmembrane region" description="Helical" evidence="6">
    <location>
        <begin position="311"/>
        <end position="330"/>
    </location>
</feature>
<feature type="transmembrane region" description="Helical" evidence="6">
    <location>
        <begin position="222"/>
        <end position="245"/>
    </location>
</feature>
<dbReference type="EMBL" id="DXAZ01000033">
    <property type="protein sequence ID" value="HIZ70567.1"/>
    <property type="molecule type" value="Genomic_DNA"/>
</dbReference>
<feature type="domain" description="ComEC/Rec2-related protein" evidence="8">
    <location>
        <begin position="166"/>
        <end position="422"/>
    </location>
</feature>
<dbReference type="Pfam" id="PF03772">
    <property type="entry name" value="Competence"/>
    <property type="match status" value="1"/>
</dbReference>
<keyword evidence="3 6" id="KW-0812">Transmembrane</keyword>
<dbReference type="GO" id="GO:0030420">
    <property type="term" value="P:establishment of competence for transformation"/>
    <property type="evidence" value="ECO:0007669"/>
    <property type="project" value="InterPro"/>
</dbReference>
<dbReference type="InterPro" id="IPR004797">
    <property type="entry name" value="Competence_ComEC/Rec2"/>
</dbReference>
<keyword evidence="4 6" id="KW-1133">Transmembrane helix</keyword>
<dbReference type="InterPro" id="IPR052159">
    <property type="entry name" value="Competence_DNA_uptake"/>
</dbReference>
<feature type="transmembrane region" description="Helical" evidence="6">
    <location>
        <begin position="433"/>
        <end position="451"/>
    </location>
</feature>
<dbReference type="InterPro" id="IPR025405">
    <property type="entry name" value="DUF4131"/>
</dbReference>
<evidence type="ECO:0000256" key="4">
    <source>
        <dbReference type="ARBA" id="ARBA00022989"/>
    </source>
</evidence>
<protein>
    <submittedName>
        <fullName evidence="10">DNA internalization-related competence protein ComEC/Rec2</fullName>
    </submittedName>
</protein>
<dbReference type="InterPro" id="IPR001279">
    <property type="entry name" value="Metallo-B-lactamas"/>
</dbReference>
<dbReference type="PANTHER" id="PTHR30619">
    <property type="entry name" value="DNA INTERNALIZATION/COMPETENCE PROTEIN COMEC/REC2"/>
    <property type="match status" value="1"/>
</dbReference>
<name>A0A9D2JXS8_9LACT</name>
<accession>A0A9D2JXS8</accession>
<evidence type="ECO:0000256" key="6">
    <source>
        <dbReference type="SAM" id="Phobius"/>
    </source>
</evidence>
<evidence type="ECO:0000256" key="2">
    <source>
        <dbReference type="ARBA" id="ARBA00022475"/>
    </source>
</evidence>
<dbReference type="CDD" id="cd07731">
    <property type="entry name" value="ComA-like_MBL-fold"/>
    <property type="match status" value="1"/>
</dbReference>
<dbReference type="PANTHER" id="PTHR30619:SF1">
    <property type="entry name" value="RECOMBINATION PROTEIN 2"/>
    <property type="match status" value="1"/>
</dbReference>
<dbReference type="Gene3D" id="3.60.15.10">
    <property type="entry name" value="Ribonuclease Z/Hydroxyacylglutathione hydrolase-like"/>
    <property type="match status" value="1"/>
</dbReference>
<reference evidence="10" key="2">
    <citation type="submission" date="2021-04" db="EMBL/GenBank/DDBJ databases">
        <authorList>
            <person name="Gilroy R."/>
        </authorList>
    </citation>
    <scope>NUCLEOTIDE SEQUENCE</scope>
    <source>
        <strain evidence="10">CHK169-4300</strain>
    </source>
</reference>
<organism evidence="10 11">
    <name type="scientific">Candidatus Atopostipes pullistercoris</name>
    <dbReference type="NCBI Taxonomy" id="2838467"/>
    <lineage>
        <taxon>Bacteria</taxon>
        <taxon>Bacillati</taxon>
        <taxon>Bacillota</taxon>
        <taxon>Bacilli</taxon>
        <taxon>Lactobacillales</taxon>
        <taxon>Carnobacteriaceae</taxon>
        <taxon>Atopostipes</taxon>
    </lineage>
</organism>
<keyword evidence="2" id="KW-1003">Cell membrane</keyword>
<dbReference type="InterPro" id="IPR036866">
    <property type="entry name" value="RibonucZ/Hydroxyglut_hydro"/>
</dbReference>
<keyword evidence="5 6" id="KW-0472">Membrane</keyword>
<feature type="transmembrane region" description="Helical" evidence="6">
    <location>
        <begin position="282"/>
        <end position="299"/>
    </location>
</feature>
<evidence type="ECO:0000256" key="5">
    <source>
        <dbReference type="ARBA" id="ARBA00023136"/>
    </source>
</evidence>
<feature type="transmembrane region" description="Helical" evidence="6">
    <location>
        <begin position="181"/>
        <end position="202"/>
    </location>
</feature>
<feature type="transmembrane region" description="Helical" evidence="6">
    <location>
        <begin position="336"/>
        <end position="356"/>
    </location>
</feature>
<dbReference type="NCBIfam" id="TIGR00360">
    <property type="entry name" value="ComEC_N-term"/>
    <property type="match status" value="1"/>
</dbReference>
<dbReference type="InterPro" id="IPR004477">
    <property type="entry name" value="ComEC_N"/>
</dbReference>
<dbReference type="NCBIfam" id="TIGR00361">
    <property type="entry name" value="ComEC_Rec2"/>
    <property type="match status" value="1"/>
</dbReference>
<dbReference type="Pfam" id="PF00753">
    <property type="entry name" value="Lactamase_B"/>
    <property type="match status" value="1"/>
</dbReference>
<feature type="domain" description="Metallo-beta-lactamase" evidence="7">
    <location>
        <begin position="461"/>
        <end position="672"/>
    </location>
</feature>
<sequence>MTVLINLLFCGALFFHQNRNQTKLDPVEREFIIFPRASSVKIDGDNFRFEGVVQSETCTEKIVVHYRLKTEAEKEKWSQRSLTDFLYIKGELKEPSENRNFYQFNYRDYLNQQNIHWQLEAENIQHVESEELKKPMFSFMESLRVKIFHYIDETFHPLIGSYLKILLFADKRDFSELTLKNYRAIGVIHLFSISGFHISYLVRLIRHLLLRLGITHERTNLVLIFILPFYCWLAGLGVSIFRATFHSFIILVGQIRKIKITPLDAWSFTILIALFLNPYQALGISFQLSYLLSGLFILMSNQDWIQKLTVFLQNGLFCLMSTLASLPILAYHFFEFSWITIFTNILFIPFFTYIFFPALLILFCVSPLIASTFLFSLLNDLLAAIIILLEKGLTLFNKTFDFSFVIGRLPILVTLFFIWCIFKILSNIENKKWPSFISVGGLLFSLFFYQISPVGYVLVLDVGQGDSILIKEPITGKVTMIDTGGEVSWGTEEAWQKRDQNYSIGSQTIAPSLKSLGISRVDCLYITHADTDHCGEIQSLGNCLPIKKIVATKATFKDEMIQKQIQTLKNTKLQIIKPPSVVEYPTKNTLAIYPINEEESKNNDSLTLYVKIGEDTWLFTGDIQTEAEQEIRARYPNLRVNNLKVAHHGSKTSTTQELLNQIQPHQAFISAGKNNSYGHPNEEVLKRLEEMNIHTFTTAEQGAIMVKYYKIPFVKHWFIKTYTVYKN</sequence>
<evidence type="ECO:0000259" key="9">
    <source>
        <dbReference type="Pfam" id="PF13567"/>
    </source>
</evidence>
<comment type="caution">
    <text evidence="10">The sequence shown here is derived from an EMBL/GenBank/DDBJ whole genome shotgun (WGS) entry which is preliminary data.</text>
</comment>
<dbReference type="GO" id="GO:0005886">
    <property type="term" value="C:plasma membrane"/>
    <property type="evidence" value="ECO:0007669"/>
    <property type="project" value="UniProtKB-SubCell"/>
</dbReference>
<dbReference type="Proteomes" id="UP000824106">
    <property type="component" value="Unassembled WGS sequence"/>
</dbReference>
<feature type="transmembrane region" description="Helical" evidence="6">
    <location>
        <begin position="409"/>
        <end position="426"/>
    </location>
</feature>
<evidence type="ECO:0000256" key="1">
    <source>
        <dbReference type="ARBA" id="ARBA00004651"/>
    </source>
</evidence>
<dbReference type="InterPro" id="IPR035681">
    <property type="entry name" value="ComA-like_MBL"/>
</dbReference>
<evidence type="ECO:0000259" key="7">
    <source>
        <dbReference type="Pfam" id="PF00753"/>
    </source>
</evidence>
<evidence type="ECO:0000259" key="8">
    <source>
        <dbReference type="Pfam" id="PF03772"/>
    </source>
</evidence>
<evidence type="ECO:0000313" key="11">
    <source>
        <dbReference type="Proteomes" id="UP000824106"/>
    </source>
</evidence>
<dbReference type="SUPFAM" id="SSF56281">
    <property type="entry name" value="Metallo-hydrolase/oxidoreductase"/>
    <property type="match status" value="1"/>
</dbReference>
<dbReference type="AlphaFoldDB" id="A0A9D2JXS8"/>
<gene>
    <name evidence="10" type="ORF">H9808_02225</name>
</gene>
<reference evidence="10" key="1">
    <citation type="journal article" date="2021" name="PeerJ">
        <title>Extensive microbial diversity within the chicken gut microbiome revealed by metagenomics and culture.</title>
        <authorList>
            <person name="Gilroy R."/>
            <person name="Ravi A."/>
            <person name="Getino M."/>
            <person name="Pursley I."/>
            <person name="Horton D.L."/>
            <person name="Alikhan N.F."/>
            <person name="Baker D."/>
            <person name="Gharbi K."/>
            <person name="Hall N."/>
            <person name="Watson M."/>
            <person name="Adriaenssens E.M."/>
            <person name="Foster-Nyarko E."/>
            <person name="Jarju S."/>
            <person name="Secka A."/>
            <person name="Antonio M."/>
            <person name="Oren A."/>
            <person name="Chaudhuri R.R."/>
            <person name="La Ragione R."/>
            <person name="Hildebrand F."/>
            <person name="Pallen M.J."/>
        </authorList>
    </citation>
    <scope>NUCLEOTIDE SEQUENCE</scope>
    <source>
        <strain evidence="10">CHK169-4300</strain>
    </source>
</reference>
<proteinExistence type="predicted"/>
<feature type="transmembrane region" description="Helical" evidence="6">
    <location>
        <begin position="368"/>
        <end position="389"/>
    </location>
</feature>
<feature type="domain" description="DUF4131" evidence="9">
    <location>
        <begin position="33"/>
        <end position="126"/>
    </location>
</feature>